<accession>Q6EUG1</accession>
<sequence>MASWAAKSRVRATAGWLLSNGGDAGRCSPFDCSSSIPLPWSRGRDNGAPSKINDLVFADRGTLGDIVVDLLLTIARGERRIPVVLEKGGTVACRKARQEDGGSLVWRCQVNGLLLDPPMDLAMPCAATTRG</sequence>
<protein>
    <submittedName>
        <fullName evidence="1">Uncharacterized protein</fullName>
    </submittedName>
</protein>
<dbReference type="Proteomes" id="UP000000763">
    <property type="component" value="Chromosome 2"/>
</dbReference>
<reference evidence="2" key="1">
    <citation type="journal article" date="2005" name="Nature">
        <title>The map-based sequence of the rice genome.</title>
        <authorList>
            <consortium name="International rice genome sequencing project (IRGSP)"/>
            <person name="Matsumoto T."/>
            <person name="Wu J."/>
            <person name="Kanamori H."/>
            <person name="Katayose Y."/>
            <person name="Fujisawa M."/>
            <person name="Namiki N."/>
            <person name="Mizuno H."/>
            <person name="Yamamoto K."/>
            <person name="Antonio B.A."/>
            <person name="Baba T."/>
            <person name="Sakata K."/>
            <person name="Nagamura Y."/>
            <person name="Aoki H."/>
            <person name="Arikawa K."/>
            <person name="Arita K."/>
            <person name="Bito T."/>
            <person name="Chiden Y."/>
            <person name="Fujitsuka N."/>
            <person name="Fukunaka R."/>
            <person name="Hamada M."/>
            <person name="Harada C."/>
            <person name="Hayashi A."/>
            <person name="Hijishita S."/>
            <person name="Honda M."/>
            <person name="Hosokawa S."/>
            <person name="Ichikawa Y."/>
            <person name="Idonuma A."/>
            <person name="Iijima M."/>
            <person name="Ikeda M."/>
            <person name="Ikeno M."/>
            <person name="Ito K."/>
            <person name="Ito S."/>
            <person name="Ito T."/>
            <person name="Ito Y."/>
            <person name="Ito Y."/>
            <person name="Iwabuchi A."/>
            <person name="Kamiya K."/>
            <person name="Karasawa W."/>
            <person name="Kurita K."/>
            <person name="Katagiri S."/>
            <person name="Kikuta A."/>
            <person name="Kobayashi H."/>
            <person name="Kobayashi N."/>
            <person name="Machita K."/>
            <person name="Maehara T."/>
            <person name="Masukawa M."/>
            <person name="Mizubayashi T."/>
            <person name="Mukai Y."/>
            <person name="Nagasaki H."/>
            <person name="Nagata Y."/>
            <person name="Naito S."/>
            <person name="Nakashima M."/>
            <person name="Nakama Y."/>
            <person name="Nakamichi Y."/>
            <person name="Nakamura M."/>
            <person name="Meguro A."/>
            <person name="Negishi M."/>
            <person name="Ohta I."/>
            <person name="Ohta T."/>
            <person name="Okamoto M."/>
            <person name="Ono N."/>
            <person name="Saji S."/>
            <person name="Sakaguchi M."/>
            <person name="Sakai K."/>
            <person name="Shibata M."/>
            <person name="Shimokawa T."/>
            <person name="Song J."/>
            <person name="Takazaki Y."/>
            <person name="Terasawa K."/>
            <person name="Tsugane M."/>
            <person name="Tsuji K."/>
            <person name="Ueda S."/>
            <person name="Waki K."/>
            <person name="Yamagata H."/>
            <person name="Yamamoto M."/>
            <person name="Yamamoto S."/>
            <person name="Yamane H."/>
            <person name="Yoshiki S."/>
            <person name="Yoshihara R."/>
            <person name="Yukawa K."/>
            <person name="Zhong H."/>
            <person name="Yano M."/>
            <person name="Yuan Q."/>
            <person name="Ouyang S."/>
            <person name="Liu J."/>
            <person name="Jones K.M."/>
            <person name="Gansberger K."/>
            <person name="Moffat K."/>
            <person name="Hill J."/>
            <person name="Bera J."/>
            <person name="Fadrosh D."/>
            <person name="Jin S."/>
            <person name="Johri S."/>
            <person name="Kim M."/>
            <person name="Overton L."/>
            <person name="Reardon M."/>
            <person name="Tsitrin T."/>
            <person name="Vuong H."/>
            <person name="Weaver B."/>
            <person name="Ciecko A."/>
            <person name="Tallon L."/>
            <person name="Jackson J."/>
            <person name="Pai G."/>
            <person name="Aken S.V."/>
            <person name="Utterback T."/>
            <person name="Reidmuller S."/>
            <person name="Feldblyum T."/>
            <person name="Hsiao J."/>
            <person name="Zismann V."/>
            <person name="Iobst S."/>
            <person name="de Vazeille A.R."/>
            <person name="Buell C.R."/>
            <person name="Ying K."/>
            <person name="Li Y."/>
            <person name="Lu T."/>
            <person name="Huang Y."/>
            <person name="Zhao Q."/>
            <person name="Feng Q."/>
            <person name="Zhang L."/>
            <person name="Zhu J."/>
            <person name="Weng Q."/>
            <person name="Mu J."/>
            <person name="Lu Y."/>
            <person name="Fan D."/>
            <person name="Liu Y."/>
            <person name="Guan J."/>
            <person name="Zhang Y."/>
            <person name="Yu S."/>
            <person name="Liu X."/>
            <person name="Zhang Y."/>
            <person name="Hong G."/>
            <person name="Han B."/>
            <person name="Choisne N."/>
            <person name="Demange N."/>
            <person name="Orjeda G."/>
            <person name="Samain S."/>
            <person name="Cattolico L."/>
            <person name="Pelletier E."/>
            <person name="Couloux A."/>
            <person name="Segurens B."/>
            <person name="Wincker P."/>
            <person name="D'Hont A."/>
            <person name="Scarpelli C."/>
            <person name="Weissenbach J."/>
            <person name="Salanoubat M."/>
            <person name="Quetier F."/>
            <person name="Yu Y."/>
            <person name="Kim H.R."/>
            <person name="Rambo T."/>
            <person name="Currie J."/>
            <person name="Collura K."/>
            <person name="Luo M."/>
            <person name="Yang T."/>
            <person name="Ammiraju J.S.S."/>
            <person name="Engler F."/>
            <person name="Soderlund C."/>
            <person name="Wing R.A."/>
            <person name="Palmer L.E."/>
            <person name="de la Bastide M."/>
            <person name="Spiegel L."/>
            <person name="Nascimento L."/>
            <person name="Zutavern T."/>
            <person name="O'Shaughnessy A."/>
            <person name="Dike S."/>
            <person name="Dedhia N."/>
            <person name="Preston R."/>
            <person name="Balija V."/>
            <person name="McCombie W.R."/>
            <person name="Chow T."/>
            <person name="Chen H."/>
            <person name="Chung M."/>
            <person name="Chen C."/>
            <person name="Shaw J."/>
            <person name="Wu H."/>
            <person name="Hsiao K."/>
            <person name="Chao Y."/>
            <person name="Chu M."/>
            <person name="Cheng C."/>
            <person name="Hour A."/>
            <person name="Lee P."/>
            <person name="Lin S."/>
            <person name="Lin Y."/>
            <person name="Liou J."/>
            <person name="Liu S."/>
            <person name="Hsing Y."/>
            <person name="Raghuvanshi S."/>
            <person name="Mohanty A."/>
            <person name="Bharti A.K."/>
            <person name="Gaur A."/>
            <person name="Gupta V."/>
            <person name="Kumar D."/>
            <person name="Ravi V."/>
            <person name="Vij S."/>
            <person name="Kapur A."/>
            <person name="Khurana P."/>
            <person name="Khurana P."/>
            <person name="Khurana J.P."/>
            <person name="Tyagi A.K."/>
            <person name="Gaikwad K."/>
            <person name="Singh A."/>
            <person name="Dalal V."/>
            <person name="Srivastava S."/>
            <person name="Dixit A."/>
            <person name="Pal A.K."/>
            <person name="Ghazi I.A."/>
            <person name="Yadav M."/>
            <person name="Pandit A."/>
            <person name="Bhargava A."/>
            <person name="Sureshbabu K."/>
            <person name="Batra K."/>
            <person name="Sharma T.R."/>
            <person name="Mohapatra T."/>
            <person name="Singh N.K."/>
            <person name="Messing J."/>
            <person name="Nelson A.B."/>
            <person name="Fuks G."/>
            <person name="Kavchok S."/>
            <person name="Keizer G."/>
            <person name="Linton E."/>
            <person name="Llaca V."/>
            <person name="Song R."/>
            <person name="Tanyolac B."/>
            <person name="Young S."/>
            <person name="Ho-Il K."/>
            <person name="Hahn J.H."/>
            <person name="Sangsakoo G."/>
            <person name="Vanavichit A."/>
            <person name="de Mattos Luiz.A.T."/>
            <person name="Zimmer P.D."/>
            <person name="Malone G."/>
            <person name="Dellagostin O."/>
            <person name="de Oliveira A.C."/>
            <person name="Bevan M."/>
            <person name="Bancroft I."/>
            <person name="Minx P."/>
            <person name="Cordum H."/>
            <person name="Wilson R."/>
            <person name="Cheng Z."/>
            <person name="Jin W."/>
            <person name="Jiang J."/>
            <person name="Leong S.A."/>
            <person name="Iwama H."/>
            <person name="Gojobori T."/>
            <person name="Itoh T."/>
            <person name="Niimura Y."/>
            <person name="Fujii Y."/>
            <person name="Habara T."/>
            <person name="Sakai H."/>
            <person name="Sato Y."/>
            <person name="Wilson G."/>
            <person name="Kumar K."/>
            <person name="McCouch S."/>
            <person name="Juretic N."/>
            <person name="Hoen D."/>
            <person name="Wright S."/>
            <person name="Bruskiewich R."/>
            <person name="Bureau T."/>
            <person name="Miyao A."/>
            <person name="Hirochika H."/>
            <person name="Nishikawa T."/>
            <person name="Kadowaki K."/>
            <person name="Sugiura M."/>
            <person name="Burr B."/>
            <person name="Sasaki T."/>
        </authorList>
    </citation>
    <scope>NUCLEOTIDE SEQUENCE [LARGE SCALE GENOMIC DNA]</scope>
    <source>
        <strain evidence="2">cv. Nipponbare</strain>
    </source>
</reference>
<evidence type="ECO:0000313" key="1">
    <source>
        <dbReference type="EMBL" id="BAD27708.1"/>
    </source>
</evidence>
<reference evidence="2" key="2">
    <citation type="journal article" date="2008" name="Nucleic Acids Res.">
        <title>The rice annotation project database (RAP-DB): 2008 update.</title>
        <authorList>
            <consortium name="The rice annotation project (RAP)"/>
        </authorList>
    </citation>
    <scope>GENOME REANNOTATION</scope>
    <source>
        <strain evidence="2">cv. Nipponbare</strain>
    </source>
</reference>
<dbReference type="AlphaFoldDB" id="Q6EUG1"/>
<proteinExistence type="predicted"/>
<organism evidence="1 2">
    <name type="scientific">Oryza sativa subsp. japonica</name>
    <name type="common">Rice</name>
    <dbReference type="NCBI Taxonomy" id="39947"/>
    <lineage>
        <taxon>Eukaryota</taxon>
        <taxon>Viridiplantae</taxon>
        <taxon>Streptophyta</taxon>
        <taxon>Embryophyta</taxon>
        <taxon>Tracheophyta</taxon>
        <taxon>Spermatophyta</taxon>
        <taxon>Magnoliopsida</taxon>
        <taxon>Liliopsida</taxon>
        <taxon>Poales</taxon>
        <taxon>Poaceae</taxon>
        <taxon>BOP clade</taxon>
        <taxon>Oryzoideae</taxon>
        <taxon>Oryzeae</taxon>
        <taxon>Oryzinae</taxon>
        <taxon>Oryza</taxon>
        <taxon>Oryza sativa</taxon>
    </lineage>
</organism>
<name>Q6EUG1_ORYSJ</name>
<evidence type="ECO:0000313" key="2">
    <source>
        <dbReference type="Proteomes" id="UP000000763"/>
    </source>
</evidence>
<dbReference type="EMBL" id="AP004070">
    <property type="protein sequence ID" value="BAD27708.1"/>
    <property type="molecule type" value="Genomic_DNA"/>
</dbReference>
<gene>
    <name evidence="1" type="primary">OJ1705_E12.19</name>
</gene>